<dbReference type="Gene3D" id="1.10.260.40">
    <property type="entry name" value="lambda repressor-like DNA-binding domains"/>
    <property type="match status" value="1"/>
</dbReference>
<evidence type="ECO:0000313" key="3">
    <source>
        <dbReference type="Proteomes" id="UP000351155"/>
    </source>
</evidence>
<dbReference type="AlphaFoldDB" id="A0A484VWN0"/>
<sequence length="35" mass="3612">MTTVTLAQVAERAGVSTATVSMVLRNRGADLASHP</sequence>
<organism evidence="2 3">
    <name type="scientific">Enterobacter cancerogenus</name>
    <dbReference type="NCBI Taxonomy" id="69218"/>
    <lineage>
        <taxon>Bacteria</taxon>
        <taxon>Pseudomonadati</taxon>
        <taxon>Pseudomonadota</taxon>
        <taxon>Gammaproteobacteria</taxon>
        <taxon>Enterobacterales</taxon>
        <taxon>Enterobacteriaceae</taxon>
        <taxon>Enterobacter</taxon>
        <taxon>Enterobacter cloacae complex</taxon>
    </lineage>
</organism>
<dbReference type="EMBL" id="CAADIW010000001">
    <property type="protein sequence ID" value="VFS03014.1"/>
    <property type="molecule type" value="Genomic_DNA"/>
</dbReference>
<dbReference type="Proteomes" id="UP000351155">
    <property type="component" value="Unassembled WGS sequence"/>
</dbReference>
<dbReference type="GO" id="GO:0006355">
    <property type="term" value="P:regulation of DNA-templated transcription"/>
    <property type="evidence" value="ECO:0007669"/>
    <property type="project" value="InterPro"/>
</dbReference>
<dbReference type="PROSITE" id="PS50932">
    <property type="entry name" value="HTH_LACI_2"/>
    <property type="match status" value="1"/>
</dbReference>
<reference evidence="2 3" key="1">
    <citation type="submission" date="2019-03" db="EMBL/GenBank/DDBJ databases">
        <authorList>
            <consortium name="Pathogen Informatics"/>
        </authorList>
    </citation>
    <scope>NUCLEOTIDE SEQUENCE [LARGE SCALE GENOMIC DNA]</scope>
    <source>
        <strain evidence="2 3">NCTC12126</strain>
    </source>
</reference>
<dbReference type="SUPFAM" id="SSF47413">
    <property type="entry name" value="lambda repressor-like DNA-binding domains"/>
    <property type="match status" value="1"/>
</dbReference>
<gene>
    <name evidence="2" type="ORF">NCTC12126_00057</name>
</gene>
<evidence type="ECO:0000259" key="1">
    <source>
        <dbReference type="PROSITE" id="PS50932"/>
    </source>
</evidence>
<proteinExistence type="predicted"/>
<name>A0A484VWN0_9ENTR</name>
<dbReference type="InterPro" id="IPR055741">
    <property type="entry name" value="DUF7317"/>
</dbReference>
<dbReference type="InterPro" id="IPR000843">
    <property type="entry name" value="HTH_LacI"/>
</dbReference>
<protein>
    <submittedName>
        <fullName evidence="2">LacI family transcriptional regulator</fullName>
    </submittedName>
</protein>
<feature type="domain" description="HTH lacI-type" evidence="1">
    <location>
        <begin position="4"/>
        <end position="35"/>
    </location>
</feature>
<dbReference type="InterPro" id="IPR010982">
    <property type="entry name" value="Lambda_DNA-bd_dom_sf"/>
</dbReference>
<dbReference type="GO" id="GO:0003677">
    <property type="term" value="F:DNA binding"/>
    <property type="evidence" value="ECO:0007669"/>
    <property type="project" value="InterPro"/>
</dbReference>
<accession>A0A484VWN0</accession>
<dbReference type="Pfam" id="PF24001">
    <property type="entry name" value="DUF7317"/>
    <property type="match status" value="1"/>
</dbReference>
<evidence type="ECO:0000313" key="2">
    <source>
        <dbReference type="EMBL" id="VFS03014.1"/>
    </source>
</evidence>